<name>A0A955I8U2_9BACT</name>
<dbReference type="InterPro" id="IPR005824">
    <property type="entry name" value="KOW"/>
</dbReference>
<comment type="subunit">
    <text evidence="5">Part of the 50S ribosomal subunit.</text>
</comment>
<reference evidence="8" key="2">
    <citation type="journal article" date="2021" name="Microbiome">
        <title>Successional dynamics and alternative stable states in a saline activated sludge microbial community over 9 years.</title>
        <authorList>
            <person name="Wang Y."/>
            <person name="Ye J."/>
            <person name="Ju F."/>
            <person name="Liu L."/>
            <person name="Boyd J.A."/>
            <person name="Deng Y."/>
            <person name="Parks D.H."/>
            <person name="Jiang X."/>
            <person name="Yin X."/>
            <person name="Woodcroft B.J."/>
            <person name="Tyson G.W."/>
            <person name="Hugenholtz P."/>
            <person name="Polz M.F."/>
            <person name="Zhang T."/>
        </authorList>
    </citation>
    <scope>NUCLEOTIDE SEQUENCE</scope>
    <source>
        <strain evidence="8">HKST-UBA15</strain>
    </source>
</reference>
<evidence type="ECO:0000256" key="3">
    <source>
        <dbReference type="ARBA" id="ARBA00023274"/>
    </source>
</evidence>
<dbReference type="InterPro" id="IPR005825">
    <property type="entry name" value="Ribosomal_uL24_CS"/>
</dbReference>
<dbReference type="HAMAP" id="MF_01326_B">
    <property type="entry name" value="Ribosomal_uL24_B"/>
    <property type="match status" value="1"/>
</dbReference>
<dbReference type="Pfam" id="PF00467">
    <property type="entry name" value="KOW"/>
    <property type="match status" value="1"/>
</dbReference>
<evidence type="ECO:0000256" key="1">
    <source>
        <dbReference type="ARBA" id="ARBA00010618"/>
    </source>
</evidence>
<evidence type="ECO:0000313" key="9">
    <source>
        <dbReference type="Proteomes" id="UP000745577"/>
    </source>
</evidence>
<dbReference type="SUPFAM" id="SSF50104">
    <property type="entry name" value="Translation proteins SH3-like domain"/>
    <property type="match status" value="1"/>
</dbReference>
<keyword evidence="3 5" id="KW-0687">Ribonucleoprotein</keyword>
<dbReference type="CDD" id="cd06089">
    <property type="entry name" value="KOW_RPL26"/>
    <property type="match status" value="1"/>
</dbReference>
<evidence type="ECO:0000259" key="7">
    <source>
        <dbReference type="SMART" id="SM00739"/>
    </source>
</evidence>
<comment type="caution">
    <text evidence="8">The sequence shown here is derived from an EMBL/GenBank/DDBJ whole genome shotgun (WGS) entry which is preliminary data.</text>
</comment>
<protein>
    <recommendedName>
        <fullName evidence="4 5">Large ribosomal subunit protein uL24</fullName>
    </recommendedName>
</protein>
<dbReference type="InterPro" id="IPR041988">
    <property type="entry name" value="Ribosomal_uL24_KOW"/>
</dbReference>
<dbReference type="AlphaFoldDB" id="A0A955I8U2"/>
<dbReference type="GO" id="GO:0005840">
    <property type="term" value="C:ribosome"/>
    <property type="evidence" value="ECO:0007669"/>
    <property type="project" value="UniProtKB-KW"/>
</dbReference>
<dbReference type="PANTHER" id="PTHR12903">
    <property type="entry name" value="MITOCHONDRIAL RIBOSOMAL PROTEIN L24"/>
    <property type="match status" value="1"/>
</dbReference>
<reference evidence="8" key="1">
    <citation type="submission" date="2020-04" db="EMBL/GenBank/DDBJ databases">
        <authorList>
            <person name="Zhang T."/>
        </authorList>
    </citation>
    <scope>NUCLEOTIDE SEQUENCE</scope>
    <source>
        <strain evidence="8">HKST-UBA15</strain>
    </source>
</reference>
<keyword evidence="5" id="KW-0694">RNA-binding</keyword>
<accession>A0A955I8U2</accession>
<dbReference type="PROSITE" id="PS01108">
    <property type="entry name" value="RIBOSOMAL_L24"/>
    <property type="match status" value="1"/>
</dbReference>
<dbReference type="EMBL" id="JAGQLL010000025">
    <property type="protein sequence ID" value="MCA9380019.1"/>
    <property type="molecule type" value="Genomic_DNA"/>
</dbReference>
<dbReference type="InterPro" id="IPR014722">
    <property type="entry name" value="Rib_uL2_dom2"/>
</dbReference>
<dbReference type="NCBIfam" id="TIGR01079">
    <property type="entry name" value="rplX_bact"/>
    <property type="match status" value="1"/>
</dbReference>
<organism evidence="8 9">
    <name type="scientific">Candidatus Dojkabacteria bacterium</name>
    <dbReference type="NCBI Taxonomy" id="2099670"/>
    <lineage>
        <taxon>Bacteria</taxon>
        <taxon>Candidatus Dojkabacteria</taxon>
    </lineage>
</organism>
<evidence type="ECO:0000313" key="8">
    <source>
        <dbReference type="EMBL" id="MCA9380019.1"/>
    </source>
</evidence>
<dbReference type="InterPro" id="IPR003256">
    <property type="entry name" value="Ribosomal_uL24"/>
</dbReference>
<dbReference type="Pfam" id="PF17136">
    <property type="entry name" value="ribosomal_L24"/>
    <property type="match status" value="1"/>
</dbReference>
<evidence type="ECO:0000256" key="2">
    <source>
        <dbReference type="ARBA" id="ARBA00022980"/>
    </source>
</evidence>
<dbReference type="InterPro" id="IPR057264">
    <property type="entry name" value="Ribosomal_uL24_C"/>
</dbReference>
<dbReference type="Proteomes" id="UP000745577">
    <property type="component" value="Unassembled WGS sequence"/>
</dbReference>
<evidence type="ECO:0000256" key="5">
    <source>
        <dbReference type="HAMAP-Rule" id="MF_01326"/>
    </source>
</evidence>
<dbReference type="GO" id="GO:0019843">
    <property type="term" value="F:rRNA binding"/>
    <property type="evidence" value="ECO:0007669"/>
    <property type="project" value="UniProtKB-UniRule"/>
</dbReference>
<evidence type="ECO:0000256" key="4">
    <source>
        <dbReference type="ARBA" id="ARBA00035206"/>
    </source>
</evidence>
<dbReference type="Gene3D" id="2.30.30.30">
    <property type="match status" value="1"/>
</dbReference>
<dbReference type="GO" id="GO:0006412">
    <property type="term" value="P:translation"/>
    <property type="evidence" value="ECO:0007669"/>
    <property type="project" value="UniProtKB-UniRule"/>
</dbReference>
<comment type="function">
    <text evidence="5">One of the proteins that surrounds the polypeptide exit tunnel on the outside of the subunit.</text>
</comment>
<gene>
    <name evidence="5 8" type="primary">rplX</name>
    <name evidence="8" type="ORF">KC675_02455</name>
</gene>
<sequence length="104" mass="11674">MKIKKGDTVKVLSGKDRGKQGIVKFTLPKVSKVVVEGVNIVKRHKKSQTTQEQKKRTIQEFEAPIPAAKVMLVDLKTGKTTRVGYKIEKGKKVRISKKTNKEIS</sequence>
<dbReference type="GO" id="GO:1990904">
    <property type="term" value="C:ribonucleoprotein complex"/>
    <property type="evidence" value="ECO:0007669"/>
    <property type="project" value="UniProtKB-KW"/>
</dbReference>
<comment type="function">
    <text evidence="5">One of two assembly initiator proteins, it binds directly to the 5'-end of the 23S rRNA, where it nucleates assembly of the 50S subunit.</text>
</comment>
<keyword evidence="5" id="KW-0699">rRNA-binding</keyword>
<comment type="similarity">
    <text evidence="1 5 6">Belongs to the universal ribosomal protein uL24 family.</text>
</comment>
<proteinExistence type="inferred from homology"/>
<keyword evidence="2 5" id="KW-0689">Ribosomal protein</keyword>
<dbReference type="InterPro" id="IPR008991">
    <property type="entry name" value="Translation_prot_SH3-like_sf"/>
</dbReference>
<evidence type="ECO:0000256" key="6">
    <source>
        <dbReference type="RuleBase" id="RU003477"/>
    </source>
</evidence>
<dbReference type="GO" id="GO:0003735">
    <property type="term" value="F:structural constituent of ribosome"/>
    <property type="evidence" value="ECO:0007669"/>
    <property type="project" value="InterPro"/>
</dbReference>
<dbReference type="SMART" id="SM00739">
    <property type="entry name" value="KOW"/>
    <property type="match status" value="1"/>
</dbReference>
<feature type="domain" description="KOW" evidence="7">
    <location>
        <begin position="2"/>
        <end position="29"/>
    </location>
</feature>